<sequence length="156" mass="17513">MEKEGIEKERKEDCILTRLTSQLLRAVESSQASTARAQKEGRDKEGTTGGQLGTFPGEIIARHSRQALRFLSAARLEEAPRPVVRSDHLLPRHTSPALYGPFPFPPASVLLLRENFFFFFTLCCRCTVSGSSLSYNHRDARFLFPYSGYQSEDAAD</sequence>
<accession>A0AAV4BDS4</accession>
<keyword evidence="3" id="KW-1185">Reference proteome</keyword>
<dbReference type="EMBL" id="BLXT01005260">
    <property type="protein sequence ID" value="GFO21506.1"/>
    <property type="molecule type" value="Genomic_DNA"/>
</dbReference>
<name>A0AAV4BDS4_9GAST</name>
<feature type="region of interest" description="Disordered" evidence="1">
    <location>
        <begin position="27"/>
        <end position="55"/>
    </location>
</feature>
<feature type="compositionally biased region" description="Polar residues" evidence="1">
    <location>
        <begin position="27"/>
        <end position="36"/>
    </location>
</feature>
<evidence type="ECO:0000256" key="1">
    <source>
        <dbReference type="SAM" id="MobiDB-lite"/>
    </source>
</evidence>
<evidence type="ECO:0000313" key="2">
    <source>
        <dbReference type="EMBL" id="GFO21506.1"/>
    </source>
</evidence>
<dbReference type="Proteomes" id="UP000735302">
    <property type="component" value="Unassembled WGS sequence"/>
</dbReference>
<feature type="compositionally biased region" description="Basic and acidic residues" evidence="1">
    <location>
        <begin position="37"/>
        <end position="46"/>
    </location>
</feature>
<dbReference type="AlphaFoldDB" id="A0AAV4BDS4"/>
<organism evidence="2 3">
    <name type="scientific">Plakobranchus ocellatus</name>
    <dbReference type="NCBI Taxonomy" id="259542"/>
    <lineage>
        <taxon>Eukaryota</taxon>
        <taxon>Metazoa</taxon>
        <taxon>Spiralia</taxon>
        <taxon>Lophotrochozoa</taxon>
        <taxon>Mollusca</taxon>
        <taxon>Gastropoda</taxon>
        <taxon>Heterobranchia</taxon>
        <taxon>Euthyneura</taxon>
        <taxon>Panpulmonata</taxon>
        <taxon>Sacoglossa</taxon>
        <taxon>Placobranchoidea</taxon>
        <taxon>Plakobranchidae</taxon>
        <taxon>Plakobranchus</taxon>
    </lineage>
</organism>
<gene>
    <name evidence="2" type="ORF">PoB_004801100</name>
</gene>
<evidence type="ECO:0000313" key="3">
    <source>
        <dbReference type="Proteomes" id="UP000735302"/>
    </source>
</evidence>
<comment type="caution">
    <text evidence="2">The sequence shown here is derived from an EMBL/GenBank/DDBJ whole genome shotgun (WGS) entry which is preliminary data.</text>
</comment>
<protein>
    <submittedName>
        <fullName evidence="2">Uncharacterized protein</fullName>
    </submittedName>
</protein>
<proteinExistence type="predicted"/>
<reference evidence="2 3" key="1">
    <citation type="journal article" date="2021" name="Elife">
        <title>Chloroplast acquisition without the gene transfer in kleptoplastic sea slugs, Plakobranchus ocellatus.</title>
        <authorList>
            <person name="Maeda T."/>
            <person name="Takahashi S."/>
            <person name="Yoshida T."/>
            <person name="Shimamura S."/>
            <person name="Takaki Y."/>
            <person name="Nagai Y."/>
            <person name="Toyoda A."/>
            <person name="Suzuki Y."/>
            <person name="Arimoto A."/>
            <person name="Ishii H."/>
            <person name="Satoh N."/>
            <person name="Nishiyama T."/>
            <person name="Hasebe M."/>
            <person name="Maruyama T."/>
            <person name="Minagawa J."/>
            <person name="Obokata J."/>
            <person name="Shigenobu S."/>
        </authorList>
    </citation>
    <scope>NUCLEOTIDE SEQUENCE [LARGE SCALE GENOMIC DNA]</scope>
</reference>